<accession>E9HSJ5</accession>
<organism evidence="1 2">
    <name type="scientific">Daphnia pulex</name>
    <name type="common">Water flea</name>
    <dbReference type="NCBI Taxonomy" id="6669"/>
    <lineage>
        <taxon>Eukaryota</taxon>
        <taxon>Metazoa</taxon>
        <taxon>Ecdysozoa</taxon>
        <taxon>Arthropoda</taxon>
        <taxon>Crustacea</taxon>
        <taxon>Branchiopoda</taxon>
        <taxon>Diplostraca</taxon>
        <taxon>Cladocera</taxon>
        <taxon>Anomopoda</taxon>
        <taxon>Daphniidae</taxon>
        <taxon>Daphnia</taxon>
    </lineage>
</organism>
<sequence length="86" mass="9884">MAASSVGLNMGEVPVYKEDTDLLRRRLDKIKQAPDDVAELFEEVCDAWLAFLVYEFKEESLEHSRPMLDEAKDELKKIKEKGLSPK</sequence>
<proteinExistence type="predicted"/>
<dbReference type="InParanoid" id="E9HSJ5"/>
<gene>
    <name evidence="1" type="ORF">DAPPUDRAFT_264909</name>
</gene>
<evidence type="ECO:0000313" key="1">
    <source>
        <dbReference type="EMBL" id="EFX65272.1"/>
    </source>
</evidence>
<protein>
    <submittedName>
        <fullName evidence="1">Uncharacterized protein</fullName>
    </submittedName>
</protein>
<reference evidence="1 2" key="1">
    <citation type="journal article" date="2011" name="Science">
        <title>The ecoresponsive genome of Daphnia pulex.</title>
        <authorList>
            <person name="Colbourne J.K."/>
            <person name="Pfrender M.E."/>
            <person name="Gilbert D."/>
            <person name="Thomas W.K."/>
            <person name="Tucker A."/>
            <person name="Oakley T.H."/>
            <person name="Tokishita S."/>
            <person name="Aerts A."/>
            <person name="Arnold G.J."/>
            <person name="Basu M.K."/>
            <person name="Bauer D.J."/>
            <person name="Caceres C.E."/>
            <person name="Carmel L."/>
            <person name="Casola C."/>
            <person name="Choi J.H."/>
            <person name="Detter J.C."/>
            <person name="Dong Q."/>
            <person name="Dusheyko S."/>
            <person name="Eads B.D."/>
            <person name="Frohlich T."/>
            <person name="Geiler-Samerotte K.A."/>
            <person name="Gerlach D."/>
            <person name="Hatcher P."/>
            <person name="Jogdeo S."/>
            <person name="Krijgsveld J."/>
            <person name="Kriventseva E.V."/>
            <person name="Kultz D."/>
            <person name="Laforsch C."/>
            <person name="Lindquist E."/>
            <person name="Lopez J."/>
            <person name="Manak J.R."/>
            <person name="Muller J."/>
            <person name="Pangilinan J."/>
            <person name="Patwardhan R.P."/>
            <person name="Pitluck S."/>
            <person name="Pritham E.J."/>
            <person name="Rechtsteiner A."/>
            <person name="Rho M."/>
            <person name="Rogozin I.B."/>
            <person name="Sakarya O."/>
            <person name="Salamov A."/>
            <person name="Schaack S."/>
            <person name="Shapiro H."/>
            <person name="Shiga Y."/>
            <person name="Skalitzky C."/>
            <person name="Smith Z."/>
            <person name="Souvorov A."/>
            <person name="Sung W."/>
            <person name="Tang Z."/>
            <person name="Tsuchiya D."/>
            <person name="Tu H."/>
            <person name="Vos H."/>
            <person name="Wang M."/>
            <person name="Wolf Y.I."/>
            <person name="Yamagata H."/>
            <person name="Yamada T."/>
            <person name="Ye Y."/>
            <person name="Shaw J.R."/>
            <person name="Andrews J."/>
            <person name="Crease T.J."/>
            <person name="Tang H."/>
            <person name="Lucas S.M."/>
            <person name="Robertson H.M."/>
            <person name="Bork P."/>
            <person name="Koonin E.V."/>
            <person name="Zdobnov E.M."/>
            <person name="Grigoriev I.V."/>
            <person name="Lynch M."/>
            <person name="Boore J.L."/>
        </authorList>
    </citation>
    <scope>NUCLEOTIDE SEQUENCE [LARGE SCALE GENOMIC DNA]</scope>
</reference>
<name>E9HSJ5_DAPPU</name>
<evidence type="ECO:0000313" key="2">
    <source>
        <dbReference type="Proteomes" id="UP000000305"/>
    </source>
</evidence>
<dbReference type="EMBL" id="GL732753">
    <property type="protein sequence ID" value="EFX65272.1"/>
    <property type="molecule type" value="Genomic_DNA"/>
</dbReference>
<keyword evidence="2" id="KW-1185">Reference proteome</keyword>
<dbReference type="KEGG" id="dpx:DAPPUDRAFT_264909"/>
<dbReference type="Proteomes" id="UP000000305">
    <property type="component" value="Unassembled WGS sequence"/>
</dbReference>
<dbReference type="AlphaFoldDB" id="E9HSJ5"/>
<dbReference type="HOGENOM" id="CLU_2500179_0_0_1"/>